<evidence type="ECO:0000313" key="4">
    <source>
        <dbReference type="Proteomes" id="UP000054047"/>
    </source>
</evidence>
<evidence type="ECO:0000313" key="3">
    <source>
        <dbReference type="EMBL" id="KIH46319.1"/>
    </source>
</evidence>
<evidence type="ECO:0008006" key="5">
    <source>
        <dbReference type="Google" id="ProtNLM"/>
    </source>
</evidence>
<proteinExistence type="predicted"/>
<keyword evidence="4" id="KW-1185">Reference proteome</keyword>
<dbReference type="InterPro" id="IPR002516">
    <property type="entry name" value="Glyco_trans_11"/>
</dbReference>
<dbReference type="GO" id="GO:0008107">
    <property type="term" value="F:galactoside 2-alpha-L-fucosyltransferase activity"/>
    <property type="evidence" value="ECO:0007669"/>
    <property type="project" value="InterPro"/>
</dbReference>
<gene>
    <name evidence="3" type="ORF">ANCDUO_23630</name>
</gene>
<evidence type="ECO:0000256" key="1">
    <source>
        <dbReference type="ARBA" id="ARBA00022676"/>
    </source>
</evidence>
<dbReference type="AlphaFoldDB" id="A0A0C2FHV8"/>
<keyword evidence="1" id="KW-0328">Glycosyltransferase</keyword>
<keyword evidence="2" id="KW-0808">Transferase</keyword>
<evidence type="ECO:0000256" key="2">
    <source>
        <dbReference type="ARBA" id="ARBA00022679"/>
    </source>
</evidence>
<dbReference type="PANTHER" id="PTHR22898">
    <property type="entry name" value="UNCHARACTERIZED GLYCOSOL TRANSFERASE-RELATED"/>
    <property type="match status" value="1"/>
</dbReference>
<feature type="non-terminal residue" evidence="3">
    <location>
        <position position="1"/>
    </location>
</feature>
<dbReference type="OrthoDB" id="3226at2759"/>
<name>A0A0C2FHV8_9BILA</name>
<dbReference type="Proteomes" id="UP000054047">
    <property type="component" value="Unassembled WGS sequence"/>
</dbReference>
<dbReference type="GO" id="GO:0005975">
    <property type="term" value="P:carbohydrate metabolic process"/>
    <property type="evidence" value="ECO:0007669"/>
    <property type="project" value="InterPro"/>
</dbReference>
<dbReference type="PANTHER" id="PTHR22898:SF3">
    <property type="entry name" value="ALPHA-1,2-FUCOSYLTRANSFERASE-RELATED"/>
    <property type="match status" value="1"/>
</dbReference>
<dbReference type="Pfam" id="PF01531">
    <property type="entry name" value="Glyco_transf_11"/>
    <property type="match status" value="1"/>
</dbReference>
<protein>
    <recommendedName>
        <fullName evidence="5">L-Fucosyltransferase</fullName>
    </recommendedName>
</protein>
<reference evidence="3 4" key="1">
    <citation type="submission" date="2013-12" db="EMBL/GenBank/DDBJ databases">
        <title>Draft genome of the parsitic nematode Ancylostoma duodenale.</title>
        <authorList>
            <person name="Mitreva M."/>
        </authorList>
    </citation>
    <scope>NUCLEOTIDE SEQUENCE [LARGE SCALE GENOMIC DNA]</scope>
    <source>
        <strain evidence="3 4">Zhejiang</strain>
    </source>
</reference>
<organism evidence="3 4">
    <name type="scientific">Ancylostoma duodenale</name>
    <dbReference type="NCBI Taxonomy" id="51022"/>
    <lineage>
        <taxon>Eukaryota</taxon>
        <taxon>Metazoa</taxon>
        <taxon>Ecdysozoa</taxon>
        <taxon>Nematoda</taxon>
        <taxon>Chromadorea</taxon>
        <taxon>Rhabditida</taxon>
        <taxon>Rhabditina</taxon>
        <taxon>Rhabditomorpha</taxon>
        <taxon>Strongyloidea</taxon>
        <taxon>Ancylostomatidae</taxon>
        <taxon>Ancylostomatinae</taxon>
        <taxon>Ancylostoma</taxon>
    </lineage>
</organism>
<dbReference type="GO" id="GO:0016020">
    <property type="term" value="C:membrane"/>
    <property type="evidence" value="ECO:0007669"/>
    <property type="project" value="InterPro"/>
</dbReference>
<dbReference type="InterPro" id="IPR052501">
    <property type="entry name" value="Alpha-1-2_FucT"/>
</dbReference>
<dbReference type="EMBL" id="KN769575">
    <property type="protein sequence ID" value="KIH46319.1"/>
    <property type="molecule type" value="Genomic_DNA"/>
</dbReference>
<accession>A0A0C2FHV8</accession>
<sequence>SFKYFWNLGRAEVLRAVNGSERATFVAVERLFPKNRLRRQQLNICVHARRGDFTASTMHLPSSAEFTIAAMHFLIEKARIEDSRSPHVYVFSDNVEWAEQYIIEPYLASNASDIVPLVASNFIGKPPNAEWEFSRLYCDRVLLTASTSTYGWWLAFLSRGQRVYYNQRHASPGARPDEFSSADFWPQHWVPLHSYGRNKVVEL</sequence>